<reference evidence="10" key="1">
    <citation type="submission" date="2022-05" db="EMBL/GenBank/DDBJ databases">
        <title>Corynebacterium sp. TA-R-1 sp. nov., isolated from human feces.</title>
        <authorList>
            <person name="Shamsuzzaman M."/>
            <person name="Dahal R.H."/>
        </authorList>
    </citation>
    <scope>NUCLEOTIDE SEQUENCE</scope>
    <source>
        <strain evidence="10">TA-R-1</strain>
    </source>
</reference>
<evidence type="ECO:0000256" key="5">
    <source>
        <dbReference type="ARBA" id="ARBA00022801"/>
    </source>
</evidence>
<keyword evidence="5 10" id="KW-0378">Hydrolase</keyword>
<keyword evidence="6" id="KW-0119">Carbohydrate metabolism</keyword>
<keyword evidence="7" id="KW-0624">Polysaccharide degradation</keyword>
<organism evidence="10 11">
    <name type="scientific">Corynebacterium stercoris</name>
    <dbReference type="NCBI Taxonomy" id="2943490"/>
    <lineage>
        <taxon>Bacteria</taxon>
        <taxon>Bacillati</taxon>
        <taxon>Actinomycetota</taxon>
        <taxon>Actinomycetes</taxon>
        <taxon>Mycobacteriales</taxon>
        <taxon>Corynebacteriaceae</taxon>
        <taxon>Corynebacterium</taxon>
    </lineage>
</organism>
<evidence type="ECO:0000256" key="2">
    <source>
        <dbReference type="ARBA" id="ARBA00022525"/>
    </source>
</evidence>
<evidence type="ECO:0000313" key="11">
    <source>
        <dbReference type="Proteomes" id="UP001204000"/>
    </source>
</evidence>
<keyword evidence="3" id="KW-0858">Xylan degradation</keyword>
<dbReference type="InterPro" id="IPR003140">
    <property type="entry name" value="PLipase/COase/thioEstase"/>
</dbReference>
<name>A0ABT1G3Z1_9CORY</name>
<keyword evidence="11" id="KW-1185">Reference proteome</keyword>
<evidence type="ECO:0000256" key="6">
    <source>
        <dbReference type="ARBA" id="ARBA00023277"/>
    </source>
</evidence>
<comment type="subcellular location">
    <subcellularLocation>
        <location evidence="1">Secreted</location>
    </subcellularLocation>
</comment>
<dbReference type="PANTHER" id="PTHR38050:SF2">
    <property type="entry name" value="FERULOYL ESTERASE C-RELATED"/>
    <property type="match status" value="1"/>
</dbReference>
<evidence type="ECO:0000313" key="10">
    <source>
        <dbReference type="EMBL" id="MCP1388750.1"/>
    </source>
</evidence>
<evidence type="ECO:0000256" key="4">
    <source>
        <dbReference type="ARBA" id="ARBA00022729"/>
    </source>
</evidence>
<dbReference type="InterPro" id="IPR043595">
    <property type="entry name" value="FaeB/C/D"/>
</dbReference>
<protein>
    <submittedName>
        <fullName evidence="10">Alpha/beta hydrolase-fold protein</fullName>
    </submittedName>
</protein>
<feature type="chain" id="PRO_5046586813" evidence="8">
    <location>
        <begin position="23"/>
        <end position="345"/>
    </location>
</feature>
<dbReference type="Pfam" id="PF02230">
    <property type="entry name" value="Abhydrolase_2"/>
    <property type="match status" value="1"/>
</dbReference>
<dbReference type="SUPFAM" id="SSF53474">
    <property type="entry name" value="alpha/beta-Hydrolases"/>
    <property type="match status" value="1"/>
</dbReference>
<evidence type="ECO:0000256" key="1">
    <source>
        <dbReference type="ARBA" id="ARBA00004613"/>
    </source>
</evidence>
<keyword evidence="2" id="KW-0964">Secreted</keyword>
<accession>A0ABT1G3Z1</accession>
<dbReference type="EMBL" id="JAMFTQ010000025">
    <property type="protein sequence ID" value="MCP1388750.1"/>
    <property type="molecule type" value="Genomic_DNA"/>
</dbReference>
<feature type="signal peptide" evidence="8">
    <location>
        <begin position="1"/>
        <end position="22"/>
    </location>
</feature>
<dbReference type="Proteomes" id="UP001204000">
    <property type="component" value="Unassembled WGS sequence"/>
</dbReference>
<proteinExistence type="predicted"/>
<evidence type="ECO:0000256" key="7">
    <source>
        <dbReference type="ARBA" id="ARBA00023326"/>
    </source>
</evidence>
<dbReference type="Gene3D" id="3.40.50.1820">
    <property type="entry name" value="alpha/beta hydrolase"/>
    <property type="match status" value="1"/>
</dbReference>
<evidence type="ECO:0000256" key="8">
    <source>
        <dbReference type="SAM" id="SignalP"/>
    </source>
</evidence>
<feature type="domain" description="Phospholipase/carboxylesterase/thioesterase" evidence="9">
    <location>
        <begin position="194"/>
        <end position="268"/>
    </location>
</feature>
<comment type="caution">
    <text evidence="10">The sequence shown here is derived from an EMBL/GenBank/DDBJ whole genome shotgun (WGS) entry which is preliminary data.</text>
</comment>
<dbReference type="InterPro" id="IPR029058">
    <property type="entry name" value="AB_hydrolase_fold"/>
</dbReference>
<dbReference type="RefSeq" id="WP_253579616.1">
    <property type="nucleotide sequence ID" value="NZ_JAMFTQ010000025.1"/>
</dbReference>
<dbReference type="GO" id="GO:0016787">
    <property type="term" value="F:hydrolase activity"/>
    <property type="evidence" value="ECO:0007669"/>
    <property type="project" value="UniProtKB-KW"/>
</dbReference>
<keyword evidence="4 8" id="KW-0732">Signal</keyword>
<gene>
    <name evidence="10" type="ORF">M5J20_11265</name>
</gene>
<evidence type="ECO:0000256" key="3">
    <source>
        <dbReference type="ARBA" id="ARBA00022651"/>
    </source>
</evidence>
<sequence length="345" mass="36074">MRRKAATTFIGIAAALSVAATAAAEAVPAPAHTFSGSQLAQGQANWDEFVRMATGYAAGAAGTTQGTVQGPGGSSLPDLQQLSSALSGIGPAAQAGGGSNLIGQINGREYLLWVPASYSPARPTPLVVAYSALNNPAEAFREYSKLRESGMGREALIVYPRAIGMSWEGMPTAKTGPGEDIGFVRAITAQLQREYNVDRSRIYATGMSQGGGMAAISACHMSDIFAGVAAVSGAFYAPVNMNCANTPVAFMDIHGMADTVTPYYGGERWGAPILSVQTMFVSYERRNACAGGVDRHPAGPNATRITARGCRKPVEVIQVHGGGHVWFNVPSAADEVWGFLARQRK</sequence>
<evidence type="ECO:0000259" key="9">
    <source>
        <dbReference type="Pfam" id="PF02230"/>
    </source>
</evidence>
<dbReference type="PANTHER" id="PTHR38050">
    <property type="match status" value="1"/>
</dbReference>